<feature type="region of interest" description="Disordered" evidence="1">
    <location>
        <begin position="25"/>
        <end position="52"/>
    </location>
</feature>
<reference evidence="2" key="1">
    <citation type="journal article" date="2012" name="PLoS Negl. Trop. Dis.">
        <title>A systematically improved high quality genome and transcriptome of the human blood fluke Schistosoma mansoni.</title>
        <authorList>
            <person name="Protasio A.V."/>
            <person name="Tsai I.J."/>
            <person name="Babbage A."/>
            <person name="Nichol S."/>
            <person name="Hunt M."/>
            <person name="Aslett M.A."/>
            <person name="De Silva N."/>
            <person name="Velarde G.S."/>
            <person name="Anderson T.J."/>
            <person name="Clark R.C."/>
            <person name="Davidson C."/>
            <person name="Dillon G.P."/>
            <person name="Holroyd N.E."/>
            <person name="LoVerde P.T."/>
            <person name="Lloyd C."/>
            <person name="McQuillan J."/>
            <person name="Oliveira G."/>
            <person name="Otto T.D."/>
            <person name="Parker-Manuel S.J."/>
            <person name="Quail M.A."/>
            <person name="Wilson R.A."/>
            <person name="Zerlotini A."/>
            <person name="Dunne D.W."/>
            <person name="Berriman M."/>
        </authorList>
    </citation>
    <scope>NUCLEOTIDE SEQUENCE [LARGE SCALE GENOMIC DNA]</scope>
    <source>
        <strain evidence="2">Puerto Rican</strain>
    </source>
</reference>
<feature type="compositionally biased region" description="Polar residues" evidence="1">
    <location>
        <begin position="25"/>
        <end position="51"/>
    </location>
</feature>
<accession>A0A5K4F428</accession>
<protein>
    <submittedName>
        <fullName evidence="3">Uncharacterized protein</fullName>
    </submittedName>
</protein>
<proteinExistence type="predicted"/>
<dbReference type="Proteomes" id="UP000008854">
    <property type="component" value="Unassembled WGS sequence"/>
</dbReference>
<keyword evidence="2" id="KW-1185">Reference proteome</keyword>
<dbReference type="InParanoid" id="A0A5K4F428"/>
<evidence type="ECO:0000313" key="3">
    <source>
        <dbReference type="WBParaSite" id="Smp_316580.1"/>
    </source>
</evidence>
<organism evidence="2 3">
    <name type="scientific">Schistosoma mansoni</name>
    <name type="common">Blood fluke</name>
    <dbReference type="NCBI Taxonomy" id="6183"/>
    <lineage>
        <taxon>Eukaryota</taxon>
        <taxon>Metazoa</taxon>
        <taxon>Spiralia</taxon>
        <taxon>Lophotrochozoa</taxon>
        <taxon>Platyhelminthes</taxon>
        <taxon>Trematoda</taxon>
        <taxon>Digenea</taxon>
        <taxon>Strigeidida</taxon>
        <taxon>Schistosomatoidea</taxon>
        <taxon>Schistosomatidae</taxon>
        <taxon>Schistosoma</taxon>
    </lineage>
</organism>
<name>A0A5K4F428_SCHMA</name>
<evidence type="ECO:0000256" key="1">
    <source>
        <dbReference type="SAM" id="MobiDB-lite"/>
    </source>
</evidence>
<reference evidence="3" key="2">
    <citation type="submission" date="2019-11" db="UniProtKB">
        <authorList>
            <consortium name="WormBaseParasite"/>
        </authorList>
    </citation>
    <scope>IDENTIFICATION</scope>
    <source>
        <strain evidence="3">Puerto Rican</strain>
    </source>
</reference>
<dbReference type="WBParaSite" id="Smp_316580.1">
    <property type="protein sequence ID" value="Smp_316580.1"/>
    <property type="gene ID" value="Smp_316580"/>
</dbReference>
<evidence type="ECO:0000313" key="2">
    <source>
        <dbReference type="Proteomes" id="UP000008854"/>
    </source>
</evidence>
<sequence length="98" mass="11575">MLLNSILKPFDKKFLSIDDYKNRPKNNFSQQLSTQQINKSNRSKSIPSISTRKSEFLSNEEDRALFAKQRSIIYQLNEIMRKSEIANYEAFMNLNHTK</sequence>
<dbReference type="AlphaFoldDB" id="A0A5K4F428"/>